<organism evidence="2 3">
    <name type="scientific">Nonomuraea wenchangensis</name>
    <dbReference type="NCBI Taxonomy" id="568860"/>
    <lineage>
        <taxon>Bacteria</taxon>
        <taxon>Bacillati</taxon>
        <taxon>Actinomycetota</taxon>
        <taxon>Actinomycetes</taxon>
        <taxon>Streptosporangiales</taxon>
        <taxon>Streptosporangiaceae</taxon>
        <taxon>Nonomuraea</taxon>
    </lineage>
</organism>
<keyword evidence="1" id="KW-0472">Membrane</keyword>
<gene>
    <name evidence="2" type="ORF">SAMN05421811_117134</name>
</gene>
<feature type="transmembrane region" description="Helical" evidence="1">
    <location>
        <begin position="140"/>
        <end position="160"/>
    </location>
</feature>
<evidence type="ECO:0000256" key="1">
    <source>
        <dbReference type="SAM" id="Phobius"/>
    </source>
</evidence>
<proteinExistence type="predicted"/>
<dbReference type="AlphaFoldDB" id="A0A1I0LI48"/>
<dbReference type="RefSeq" id="WP_091091378.1">
    <property type="nucleotide sequence ID" value="NZ_FOHX01000017.1"/>
</dbReference>
<accession>A0A1I0LI48</accession>
<evidence type="ECO:0000313" key="2">
    <source>
        <dbReference type="EMBL" id="SEU39930.1"/>
    </source>
</evidence>
<dbReference type="PANTHER" id="PTHR37305:SF1">
    <property type="entry name" value="MEMBRANE PROTEIN"/>
    <property type="match status" value="1"/>
</dbReference>
<dbReference type="GO" id="GO:0005886">
    <property type="term" value="C:plasma membrane"/>
    <property type="evidence" value="ECO:0007669"/>
    <property type="project" value="UniProtKB-SubCell"/>
</dbReference>
<feature type="transmembrane region" description="Helical" evidence="1">
    <location>
        <begin position="20"/>
        <end position="40"/>
    </location>
</feature>
<keyword evidence="1" id="KW-0812">Transmembrane</keyword>
<keyword evidence="1" id="KW-1133">Transmembrane helix</keyword>
<feature type="transmembrane region" description="Helical" evidence="1">
    <location>
        <begin position="167"/>
        <end position="185"/>
    </location>
</feature>
<dbReference type="EMBL" id="FOHX01000017">
    <property type="protein sequence ID" value="SEU39930.1"/>
    <property type="molecule type" value="Genomic_DNA"/>
</dbReference>
<feature type="transmembrane region" description="Helical" evidence="1">
    <location>
        <begin position="221"/>
        <end position="242"/>
    </location>
</feature>
<dbReference type="Proteomes" id="UP000199361">
    <property type="component" value="Unassembled WGS sequence"/>
</dbReference>
<dbReference type="OrthoDB" id="3297477at2"/>
<dbReference type="GO" id="GO:0140359">
    <property type="term" value="F:ABC-type transporter activity"/>
    <property type="evidence" value="ECO:0007669"/>
    <property type="project" value="InterPro"/>
</dbReference>
<name>A0A1I0LI48_9ACTN</name>
<reference evidence="2 3" key="1">
    <citation type="submission" date="2016-10" db="EMBL/GenBank/DDBJ databases">
        <authorList>
            <person name="de Groot N.N."/>
        </authorList>
    </citation>
    <scope>NUCLEOTIDE SEQUENCE [LARGE SCALE GENOMIC DNA]</scope>
    <source>
        <strain evidence="2 3">CGMCC 4.5598</strain>
    </source>
</reference>
<protein>
    <submittedName>
        <fullName evidence="2">ABC-2 family transporter protein</fullName>
    </submittedName>
</protein>
<feature type="transmembrane region" description="Helical" evidence="1">
    <location>
        <begin position="99"/>
        <end position="128"/>
    </location>
</feature>
<feature type="transmembrane region" description="Helical" evidence="1">
    <location>
        <begin position="60"/>
        <end position="78"/>
    </location>
</feature>
<evidence type="ECO:0000313" key="3">
    <source>
        <dbReference type="Proteomes" id="UP000199361"/>
    </source>
</evidence>
<sequence length="247" mass="25084">MIDILRSEWTKLRSVRSTVWTLAATAVMMIGFGALLSAAVKNTADGPVELANALMASLSGAMFASLSIAALGVLVISGEYRTGGIRTSFMAVPRRLHLLAGKAVVFTVTSLVVCTLAAAGALAAGLAITQPAGLTPGEVVRSAVGAGLYLTACGLFGLALGTLVRHTPGALVAAIALIMVLPALVRQLPGQWGRTVAEHFTTNAGQLVMAGGGGGSSLSPWAGFGVYLAWIAVTAVAAGVLMRRRDA</sequence>
<keyword evidence="3" id="KW-1185">Reference proteome</keyword>
<dbReference type="Pfam" id="PF12730">
    <property type="entry name" value="ABC2_membrane_4"/>
    <property type="match status" value="1"/>
</dbReference>
<dbReference type="PANTHER" id="PTHR37305">
    <property type="entry name" value="INTEGRAL MEMBRANE PROTEIN-RELATED"/>
    <property type="match status" value="1"/>
</dbReference>
<dbReference type="STRING" id="568860.SAMN05421811_117134"/>